<name>A0ABX0H1Y4_9ACTN</name>
<sequence>MAISLLPNEKDVRDALGGLLFRDITLSPGEPVVPSPTDPVTIAVYVDDSLGTAAVIVTDLNLSAFAGAAIGLVPVGGAEACIEDKELPTSIKENLDEVLNVLASLFNAEGQPHVKLYATYGFAETPPNDISAILRAFGRRLDLGVDVAGYGKGRISVVLA</sequence>
<dbReference type="Proteomes" id="UP000800981">
    <property type="component" value="Unassembled WGS sequence"/>
</dbReference>
<evidence type="ECO:0000313" key="2">
    <source>
        <dbReference type="Proteomes" id="UP000800981"/>
    </source>
</evidence>
<dbReference type="EMBL" id="JAANNP010000086">
    <property type="protein sequence ID" value="NHC16059.1"/>
    <property type="molecule type" value="Genomic_DNA"/>
</dbReference>
<protein>
    <submittedName>
        <fullName evidence="1">Uncharacterized protein</fullName>
    </submittedName>
</protein>
<comment type="caution">
    <text evidence="1">The sequence shown here is derived from an EMBL/GenBank/DDBJ whole genome shotgun (WGS) entry which is preliminary data.</text>
</comment>
<reference evidence="1 2" key="1">
    <citation type="submission" date="2020-03" db="EMBL/GenBank/DDBJ databases">
        <title>Two novel Motilibacter sp.</title>
        <authorList>
            <person name="Liu S."/>
        </authorList>
    </citation>
    <scope>NUCLEOTIDE SEQUENCE [LARGE SCALE GENOMIC DNA]</scope>
    <source>
        <strain evidence="1 2">E257</strain>
    </source>
</reference>
<accession>A0ABX0H1Y4</accession>
<dbReference type="RefSeq" id="WP_166284534.1">
    <property type="nucleotide sequence ID" value="NZ_JAANNP010000086.1"/>
</dbReference>
<evidence type="ECO:0000313" key="1">
    <source>
        <dbReference type="EMBL" id="NHC16059.1"/>
    </source>
</evidence>
<proteinExistence type="predicted"/>
<gene>
    <name evidence="1" type="ORF">G9H71_19935</name>
</gene>
<organism evidence="1 2">
    <name type="scientific">Motilibacter deserti</name>
    <dbReference type="NCBI Taxonomy" id="2714956"/>
    <lineage>
        <taxon>Bacteria</taxon>
        <taxon>Bacillati</taxon>
        <taxon>Actinomycetota</taxon>
        <taxon>Actinomycetes</taxon>
        <taxon>Motilibacterales</taxon>
        <taxon>Motilibacteraceae</taxon>
        <taxon>Motilibacter</taxon>
    </lineage>
</organism>
<keyword evidence="2" id="KW-1185">Reference proteome</keyword>